<evidence type="ECO:0000313" key="2">
    <source>
        <dbReference type="EMBL" id="GGD29321.1"/>
    </source>
</evidence>
<accession>A0A916Y304</accession>
<keyword evidence="3" id="KW-1185">Reference proteome</keyword>
<evidence type="ECO:0000256" key="1">
    <source>
        <dbReference type="SAM" id="MobiDB-lite"/>
    </source>
</evidence>
<feature type="region of interest" description="Disordered" evidence="1">
    <location>
        <begin position="137"/>
        <end position="174"/>
    </location>
</feature>
<sequence length="191" mass="21154">MAAAMGSSVRFKGIDREVRLRLPFPVRAYLASDAAVFTLRMPDDQEGAFQAACETIETVLSGIDTLPVLPSEAEEILTILPRERLKWTKDGRLLSAGTKTVKMRGRAKAVTFHVHDPRHIEDVLDRDMPTAWREADAAETAENRRKGAGKAALTRSGKSGPKLPTARRSKRDPEAVDLAGWREFDAEGFLR</sequence>
<name>A0A916Y304_9HYPH</name>
<organism evidence="2 3">
    <name type="scientific">Aureimonas glaciei</name>
    <dbReference type="NCBI Taxonomy" id="1776957"/>
    <lineage>
        <taxon>Bacteria</taxon>
        <taxon>Pseudomonadati</taxon>
        <taxon>Pseudomonadota</taxon>
        <taxon>Alphaproteobacteria</taxon>
        <taxon>Hyphomicrobiales</taxon>
        <taxon>Aurantimonadaceae</taxon>
        <taxon>Aureimonas</taxon>
    </lineage>
</organism>
<dbReference type="AlphaFoldDB" id="A0A916Y304"/>
<reference evidence="2" key="2">
    <citation type="submission" date="2020-09" db="EMBL/GenBank/DDBJ databases">
        <authorList>
            <person name="Sun Q."/>
            <person name="Zhou Y."/>
        </authorList>
    </citation>
    <scope>NUCLEOTIDE SEQUENCE</scope>
    <source>
        <strain evidence="2">CGMCC 1.15493</strain>
    </source>
</reference>
<protein>
    <submittedName>
        <fullName evidence="2">Uncharacterized protein</fullName>
    </submittedName>
</protein>
<dbReference type="EMBL" id="BMJJ01000009">
    <property type="protein sequence ID" value="GGD29321.1"/>
    <property type="molecule type" value="Genomic_DNA"/>
</dbReference>
<dbReference type="Proteomes" id="UP000613160">
    <property type="component" value="Unassembled WGS sequence"/>
</dbReference>
<evidence type="ECO:0000313" key="3">
    <source>
        <dbReference type="Proteomes" id="UP000613160"/>
    </source>
</evidence>
<proteinExistence type="predicted"/>
<comment type="caution">
    <text evidence="2">The sequence shown here is derived from an EMBL/GenBank/DDBJ whole genome shotgun (WGS) entry which is preliminary data.</text>
</comment>
<gene>
    <name evidence="2" type="ORF">GCM10011335_35580</name>
</gene>
<reference evidence="2" key="1">
    <citation type="journal article" date="2014" name="Int. J. Syst. Evol. Microbiol.">
        <title>Complete genome sequence of Corynebacterium casei LMG S-19264T (=DSM 44701T), isolated from a smear-ripened cheese.</title>
        <authorList>
            <consortium name="US DOE Joint Genome Institute (JGI-PGF)"/>
            <person name="Walter F."/>
            <person name="Albersmeier A."/>
            <person name="Kalinowski J."/>
            <person name="Ruckert C."/>
        </authorList>
    </citation>
    <scope>NUCLEOTIDE SEQUENCE</scope>
    <source>
        <strain evidence="2">CGMCC 1.15493</strain>
    </source>
</reference>